<evidence type="ECO:0000313" key="2">
    <source>
        <dbReference type="EMBL" id="GFD01847.1"/>
    </source>
</evidence>
<gene>
    <name evidence="2" type="ORF">Tci_873816</name>
</gene>
<dbReference type="InterPro" id="IPR002710">
    <property type="entry name" value="Dilute_dom"/>
</dbReference>
<evidence type="ECO:0000259" key="1">
    <source>
        <dbReference type="PROSITE" id="PS51126"/>
    </source>
</evidence>
<comment type="caution">
    <text evidence="2">The sequence shown here is derived from an EMBL/GenBank/DDBJ whole genome shotgun (WGS) entry which is preliminary data.</text>
</comment>
<feature type="non-terminal residue" evidence="2">
    <location>
        <position position="125"/>
    </location>
</feature>
<proteinExistence type="predicted"/>
<dbReference type="AlphaFoldDB" id="A0A699SVA6"/>
<organism evidence="2">
    <name type="scientific">Tanacetum cinerariifolium</name>
    <name type="common">Dalmatian daisy</name>
    <name type="synonym">Chrysanthemum cinerariifolium</name>
    <dbReference type="NCBI Taxonomy" id="118510"/>
    <lineage>
        <taxon>Eukaryota</taxon>
        <taxon>Viridiplantae</taxon>
        <taxon>Streptophyta</taxon>
        <taxon>Embryophyta</taxon>
        <taxon>Tracheophyta</taxon>
        <taxon>Spermatophyta</taxon>
        <taxon>Magnoliopsida</taxon>
        <taxon>eudicotyledons</taxon>
        <taxon>Gunneridae</taxon>
        <taxon>Pentapetalae</taxon>
        <taxon>asterids</taxon>
        <taxon>campanulids</taxon>
        <taxon>Asterales</taxon>
        <taxon>Asteraceae</taxon>
        <taxon>Asteroideae</taxon>
        <taxon>Anthemideae</taxon>
        <taxon>Anthemidinae</taxon>
        <taxon>Tanacetum</taxon>
    </lineage>
</organism>
<feature type="domain" description="Dilute" evidence="1">
    <location>
        <begin position="69"/>
        <end position="125"/>
    </location>
</feature>
<accession>A0A699SVA6</accession>
<dbReference type="EMBL" id="BKCJ011194119">
    <property type="protein sequence ID" value="GFD01847.1"/>
    <property type="molecule type" value="Genomic_DNA"/>
</dbReference>
<protein>
    <submittedName>
        <fullName evidence="2">Myosin-7-like isoform X2</fullName>
    </submittedName>
</protein>
<reference evidence="2" key="1">
    <citation type="journal article" date="2019" name="Sci. Rep.">
        <title>Draft genome of Tanacetum cinerariifolium, the natural source of mosquito coil.</title>
        <authorList>
            <person name="Yamashiro T."/>
            <person name="Shiraishi A."/>
            <person name="Satake H."/>
            <person name="Nakayama K."/>
        </authorList>
    </citation>
    <scope>NUCLEOTIDE SEQUENCE</scope>
</reference>
<sequence length="125" mass="14086">ERKDGAPSKEFDSNLTQSTLGRERELVDTLMKAATEDLGFSQGKPATYVIYKSILHSKAFEADITTIFDRIVQMMGSAIEKKEDIKHMAYWLCVTSTLLFLIQRSLSPSPPKPQQPTSIFGRMTQ</sequence>
<name>A0A699SVA6_TANCI</name>
<dbReference type="PROSITE" id="PS51126">
    <property type="entry name" value="DILUTE"/>
    <property type="match status" value="1"/>
</dbReference>
<feature type="non-terminal residue" evidence="2">
    <location>
        <position position="1"/>
    </location>
</feature>